<dbReference type="InterPro" id="IPR012334">
    <property type="entry name" value="Pectin_lyas_fold"/>
</dbReference>
<dbReference type="Proteomes" id="UP000622533">
    <property type="component" value="Unassembled WGS sequence"/>
</dbReference>
<dbReference type="EMBL" id="JADEXS010000063">
    <property type="protein sequence ID" value="MBE9022173.1"/>
    <property type="molecule type" value="Genomic_DNA"/>
</dbReference>
<dbReference type="RefSeq" id="WP_193914687.1">
    <property type="nucleotide sequence ID" value="NZ_JADEXS020000001.1"/>
</dbReference>
<dbReference type="NCBIfam" id="TIGR01901">
    <property type="entry name" value="adhes_NPXG"/>
    <property type="match status" value="1"/>
</dbReference>
<comment type="caution">
    <text evidence="3">The sequence shown here is derived from an EMBL/GenBank/DDBJ whole genome shotgun (WGS) entry which is preliminary data.</text>
</comment>
<evidence type="ECO:0000259" key="2">
    <source>
        <dbReference type="SMART" id="SM00912"/>
    </source>
</evidence>
<dbReference type="SMART" id="SM00912">
    <property type="entry name" value="Haemagg_act"/>
    <property type="match status" value="1"/>
</dbReference>
<accession>A0A8J7CXA8</accession>
<dbReference type="AlphaFoldDB" id="A0A8J7CXA8"/>
<dbReference type="Gene3D" id="2.160.20.10">
    <property type="entry name" value="Single-stranded right-handed beta-helix, Pectin lyase-like"/>
    <property type="match status" value="3"/>
</dbReference>
<dbReference type="Pfam" id="PF05860">
    <property type="entry name" value="TPS"/>
    <property type="match status" value="1"/>
</dbReference>
<feature type="domain" description="Filamentous haemagglutinin FhaB/tRNA nuclease CdiA-like TPS" evidence="2">
    <location>
        <begin position="32"/>
        <end position="144"/>
    </location>
</feature>
<sequence>MTNQYYSKLCLPFGLILSFALTTNITALAQVTADETLGTQVINNGSRSLIEGGTTVDNINLFHSFSSFSIPNGGGGIFLNDSNITNIFARVTGGTASNIQGVIRAQGAANLFLINPNGIIFGENARLNIGGSFVATTANAIQFAGGAEFSLTSPVASDNTLLSINPTAFLFNQIANQGTNSIENRSFLQVSNNKSLILLGGRVSPTPESTGQILMDGGLTVAQDGRVEIGGLTAPGTVGLNIDGDNFSLSFPDDIAKTDISFENESIVAAFDAIGGDIAVNANNLKLLTSSNIFTGITNQGSSQIPGGDISINADGIISLENGSIIGNVGVERGETGNINITAKSLEIISSGIFTSAINGNTGMIDIKVEETMALSGENSIINNEGIGGMNIQAQNILLKDTSSLASRIGDVNIQADESIILSDRARINTDNLELEKVGNLSISTNRLSLMDDSNISAANLFGGNAGDINIKVRELNAQNNSYIYAFSADSPTIGNGGNITIDAEQVFWNSSQEINTASDSGDAGNITFNINFLQLTDGAINAATFGKGNGGNIIVNSRDGVVIDNADISSEIREGGAGNAGNITIQTPRLILTNGSQIIAGISGSTDNLPGGQGKGGNILINAADAVIISGSDANGLPSLLSTQSPRGSIGQAGDITVNTNYFRLENGGSITADTANFSSGGNITINSRVFEAFTEGQVLTTTNSAGNAGNITINATDEITIFGLVSGIFTTTTTNSTGNGGTISLKTNNFNLANSARVFARSEGEGIAGDINIIAKDNYSANNSLVSATAAKSSGGDINITARNLSLRNNSDIRTDLSIGQATGGNIALNANTITALEDSDILAFAPEGQGGNITFNTRVLLTSPLYRPTETVTDANSFESLYNNNRTDINATGAISGNIIGVPDITFIQNSITQLQSNAIDTNALIANSCIARNPKQEGTFLIIGTGGLPTRPGDASASTYPTGDVQRVTNDGKTRQWKKGDSIVEPQGVYRLANGQLVMSRECS</sequence>
<reference evidence="3" key="1">
    <citation type="submission" date="2020-10" db="EMBL/GenBank/DDBJ databases">
        <authorList>
            <person name="Castelo-Branco R."/>
            <person name="Eusebio N."/>
            <person name="Adriana R."/>
            <person name="Vieira A."/>
            <person name="Brugerolle De Fraissinette N."/>
            <person name="Rezende De Castro R."/>
            <person name="Schneider M.P."/>
            <person name="Vasconcelos V."/>
            <person name="Leao P.N."/>
        </authorList>
    </citation>
    <scope>NUCLEOTIDE SEQUENCE</scope>
    <source>
        <strain evidence="3">LEGE 12446</strain>
    </source>
</reference>
<organism evidence="3 4">
    <name type="scientific">Desmonostoc muscorum LEGE 12446</name>
    <dbReference type="NCBI Taxonomy" id="1828758"/>
    <lineage>
        <taxon>Bacteria</taxon>
        <taxon>Bacillati</taxon>
        <taxon>Cyanobacteriota</taxon>
        <taxon>Cyanophyceae</taxon>
        <taxon>Nostocales</taxon>
        <taxon>Nostocaceae</taxon>
        <taxon>Desmonostoc</taxon>
    </lineage>
</organism>
<dbReference type="InterPro" id="IPR008638">
    <property type="entry name" value="FhaB/CdiA-like_TPS"/>
</dbReference>
<evidence type="ECO:0000313" key="4">
    <source>
        <dbReference type="Proteomes" id="UP000622533"/>
    </source>
</evidence>
<evidence type="ECO:0000313" key="3">
    <source>
        <dbReference type="EMBL" id="MBE9022173.1"/>
    </source>
</evidence>
<gene>
    <name evidence="3" type="ORF">IQ276_06915</name>
</gene>
<dbReference type="InterPro" id="IPR011050">
    <property type="entry name" value="Pectin_lyase_fold/virulence"/>
</dbReference>
<name>A0A8J7CXA8_DESMC</name>
<keyword evidence="4" id="KW-1185">Reference proteome</keyword>
<evidence type="ECO:0000256" key="1">
    <source>
        <dbReference type="SAM" id="SignalP"/>
    </source>
</evidence>
<proteinExistence type="predicted"/>
<feature type="chain" id="PRO_5035160150" evidence="1">
    <location>
        <begin position="30"/>
        <end position="1008"/>
    </location>
</feature>
<protein>
    <submittedName>
        <fullName evidence="3">S-layer family protein</fullName>
    </submittedName>
</protein>
<dbReference type="SUPFAM" id="SSF51126">
    <property type="entry name" value="Pectin lyase-like"/>
    <property type="match status" value="3"/>
</dbReference>
<feature type="signal peptide" evidence="1">
    <location>
        <begin position="1"/>
        <end position="29"/>
    </location>
</feature>
<keyword evidence="1" id="KW-0732">Signal</keyword>